<dbReference type="Pfam" id="PF00180">
    <property type="entry name" value="Iso_dh"/>
    <property type="match status" value="1"/>
</dbReference>
<evidence type="ECO:0000256" key="1">
    <source>
        <dbReference type="ARBA" id="ARBA00007769"/>
    </source>
</evidence>
<dbReference type="Proteomes" id="UP000183508">
    <property type="component" value="Unassembled WGS sequence"/>
</dbReference>
<dbReference type="Gene3D" id="3.40.718.10">
    <property type="entry name" value="Isopropylmalate Dehydrogenase"/>
    <property type="match status" value="1"/>
</dbReference>
<dbReference type="RefSeq" id="WP_074953426.1">
    <property type="nucleotide sequence ID" value="NZ_FPBV01000013.1"/>
</dbReference>
<evidence type="ECO:0000313" key="4">
    <source>
        <dbReference type="EMBL" id="SFU91863.1"/>
    </source>
</evidence>
<dbReference type="SMART" id="SM01329">
    <property type="entry name" value="Iso_dh"/>
    <property type="match status" value="1"/>
</dbReference>
<name>A0A1I7K333_9BACL</name>
<dbReference type="InterPro" id="IPR024084">
    <property type="entry name" value="IsoPropMal-DH-like_dom"/>
</dbReference>
<dbReference type="GO" id="GO:0006099">
    <property type="term" value="P:tricarboxylic acid cycle"/>
    <property type="evidence" value="ECO:0007669"/>
    <property type="project" value="TreeGrafter"/>
</dbReference>
<accession>A0A1I7K333</accession>
<proteinExistence type="inferred from homology"/>
<dbReference type="EMBL" id="FPBV01000013">
    <property type="protein sequence ID" value="SFU91863.1"/>
    <property type="molecule type" value="Genomic_DNA"/>
</dbReference>
<dbReference type="eggNOG" id="COG0473">
    <property type="taxonomic scope" value="Bacteria"/>
</dbReference>
<feature type="domain" description="Isopropylmalate dehydrogenase-like" evidence="3">
    <location>
        <begin position="6"/>
        <end position="344"/>
    </location>
</feature>
<gene>
    <name evidence="4" type="ORF">SAMN05421543_11366</name>
</gene>
<dbReference type="OrthoDB" id="9806254at2"/>
<dbReference type="PANTHER" id="PTHR11835">
    <property type="entry name" value="DECARBOXYLATING DEHYDROGENASES-ISOCITRATE, ISOPROPYLMALATE, TARTRATE"/>
    <property type="match status" value="1"/>
</dbReference>
<reference evidence="5" key="1">
    <citation type="submission" date="2016-10" db="EMBL/GenBank/DDBJ databases">
        <authorList>
            <person name="Varghese N."/>
        </authorList>
    </citation>
    <scope>NUCLEOTIDE SEQUENCE [LARGE SCALE GENOMIC DNA]</scope>
    <source>
        <strain evidence="5">DSM 17980</strain>
    </source>
</reference>
<comment type="similarity">
    <text evidence="1">Belongs to the isocitrate and isopropylmalate dehydrogenases family.</text>
</comment>
<sequence length="363" mass="39370">MSTHPTIVVMEGDQTGQELLLEALRVLDPAVIGAPLDFLRFDLSLENRRRTNNQVVYDAARAMVEHRYGLKAATITPETAGDVGSPNAILRKEIDGTVIVRTGRRIPGIAPPVGVFAPISVVRMAVDDAYGAKEWRETADGDEVAFRTERISRKVCRGVAEYAFQYAQRIGAKVFGGPKFTVSPVYEGMFKEELDAASKRYPGVPYEPQLIDATYALLLVKAGEALVIPALNRDGDCLSDLVLQMFGSIAGSESILLALDEQWQPKVIMAEAPHGTAPTLFGKNVANPMAMILAGAALLAHHPDKPYQQASRAIYEATLEAVMSGVRTADLGGGTTTTEFTDEVIRRVRTKLEVWSTLGDAGR</sequence>
<dbReference type="AlphaFoldDB" id="A0A1I7K333"/>
<dbReference type="GO" id="GO:0006102">
    <property type="term" value="P:isocitrate metabolic process"/>
    <property type="evidence" value="ECO:0007669"/>
    <property type="project" value="TreeGrafter"/>
</dbReference>
<dbReference type="PANTHER" id="PTHR11835:SF34">
    <property type="entry name" value="ISOCITRATE DEHYDROGENASE [NAD] SUBUNIT ALPHA, MITOCHONDRIAL"/>
    <property type="match status" value="1"/>
</dbReference>
<protein>
    <submittedName>
        <fullName evidence="4">Isocitrate dehydrogenase</fullName>
    </submittedName>
</protein>
<evidence type="ECO:0000313" key="5">
    <source>
        <dbReference type="Proteomes" id="UP000183508"/>
    </source>
</evidence>
<keyword evidence="2" id="KW-0560">Oxidoreductase</keyword>
<dbReference type="SUPFAM" id="SSF53659">
    <property type="entry name" value="Isocitrate/Isopropylmalate dehydrogenase-like"/>
    <property type="match status" value="1"/>
</dbReference>
<dbReference type="STRING" id="392015.SAMN05421543_11366"/>
<evidence type="ECO:0000256" key="2">
    <source>
        <dbReference type="ARBA" id="ARBA00023002"/>
    </source>
</evidence>
<evidence type="ECO:0000259" key="3">
    <source>
        <dbReference type="SMART" id="SM01329"/>
    </source>
</evidence>
<dbReference type="GO" id="GO:0004449">
    <property type="term" value="F:isocitrate dehydrogenase (NAD+) activity"/>
    <property type="evidence" value="ECO:0007669"/>
    <property type="project" value="TreeGrafter"/>
</dbReference>
<keyword evidence="5" id="KW-1185">Reference proteome</keyword>
<organism evidence="4 5">
    <name type="scientific">Alicyclobacillus macrosporangiidus</name>
    <dbReference type="NCBI Taxonomy" id="392015"/>
    <lineage>
        <taxon>Bacteria</taxon>
        <taxon>Bacillati</taxon>
        <taxon>Bacillota</taxon>
        <taxon>Bacilli</taxon>
        <taxon>Bacillales</taxon>
        <taxon>Alicyclobacillaceae</taxon>
        <taxon>Alicyclobacillus</taxon>
    </lineage>
</organism>